<dbReference type="InterPro" id="IPR036291">
    <property type="entry name" value="NAD(P)-bd_dom_sf"/>
</dbReference>
<gene>
    <name evidence="9" type="ORF">CVM52_13370</name>
</gene>
<keyword evidence="5" id="KW-0547">Nucleotide-binding</keyword>
<dbReference type="AlphaFoldDB" id="A0A2M8J089"/>
<dbReference type="OrthoDB" id="9803297at2"/>
<evidence type="ECO:0000256" key="3">
    <source>
        <dbReference type="PIRNR" id="PIRNR000185"/>
    </source>
</evidence>
<dbReference type="InterPro" id="IPR006096">
    <property type="entry name" value="Glu/Leu/Phe/Val/Trp_DH_C"/>
</dbReference>
<feature type="binding site" evidence="5">
    <location>
        <position position="195"/>
    </location>
    <ligand>
        <name>NAD(+)</name>
        <dbReference type="ChEBI" id="CHEBI:57540"/>
    </ligand>
</feature>
<evidence type="ECO:0000256" key="6">
    <source>
        <dbReference type="PIRSR" id="PIRSR000185-3"/>
    </source>
</evidence>
<evidence type="ECO:0000256" key="7">
    <source>
        <dbReference type="RuleBase" id="RU004417"/>
    </source>
</evidence>
<dbReference type="InterPro" id="IPR014362">
    <property type="entry name" value="Glu_DH"/>
</dbReference>
<dbReference type="SUPFAM" id="SSF51735">
    <property type="entry name" value="NAD(P)-binding Rossmann-fold domains"/>
    <property type="match status" value="1"/>
</dbReference>
<evidence type="ECO:0000259" key="8">
    <source>
        <dbReference type="SMART" id="SM00839"/>
    </source>
</evidence>
<dbReference type="InterPro" id="IPR033922">
    <property type="entry name" value="NAD_bind_Glu_DH"/>
</dbReference>
<dbReference type="InterPro" id="IPR006097">
    <property type="entry name" value="Glu/Leu/Phe/Val/Trp_DH_dimer"/>
</dbReference>
<dbReference type="FunFam" id="3.40.50.10860:FF:000003">
    <property type="entry name" value="Glutamate dehydrogenase"/>
    <property type="match status" value="1"/>
</dbReference>
<dbReference type="PANTHER" id="PTHR11606">
    <property type="entry name" value="GLUTAMATE DEHYDROGENASE"/>
    <property type="match status" value="1"/>
</dbReference>
<dbReference type="SMART" id="SM00839">
    <property type="entry name" value="ELFV_dehydrog"/>
    <property type="match status" value="1"/>
</dbReference>
<reference evidence="9 10" key="1">
    <citation type="journal article" date="2018" name="Int. J. Syst. Evol. Microbiol.">
        <title>Pseudooceanicola lipolyticus sp. nov., a marine alphaproteobacterium, reclassification of Oceanicola flagellatus as Pseudooceanicola flagellatus comb. nov. and emended description of the genus Pseudooceanicola.</title>
        <authorList>
            <person name="Huang M.-M."/>
            <person name="Guo L.-L."/>
            <person name="Wu Y.-H."/>
            <person name="Lai Q.-L."/>
            <person name="Shao Z.-Z."/>
            <person name="Wang C.-S."/>
            <person name="Wu M."/>
            <person name="Xu X.-W."/>
        </authorList>
    </citation>
    <scope>NUCLEOTIDE SEQUENCE [LARGE SCALE GENOMIC DNA]</scope>
    <source>
        <strain evidence="9 10">157</strain>
    </source>
</reference>
<evidence type="ECO:0000256" key="1">
    <source>
        <dbReference type="ARBA" id="ARBA00006382"/>
    </source>
</evidence>
<dbReference type="Pfam" id="PF00208">
    <property type="entry name" value="ELFV_dehydrog"/>
    <property type="match status" value="1"/>
</dbReference>
<dbReference type="GO" id="GO:0000166">
    <property type="term" value="F:nucleotide binding"/>
    <property type="evidence" value="ECO:0007669"/>
    <property type="project" value="UniProtKB-KW"/>
</dbReference>
<dbReference type="Gene3D" id="3.40.50.720">
    <property type="entry name" value="NAD(P)-binding Rossmann-like Domain"/>
    <property type="match status" value="1"/>
</dbReference>
<proteinExistence type="inferred from homology"/>
<dbReference type="SUPFAM" id="SSF53223">
    <property type="entry name" value="Aminoacid dehydrogenase-like, N-terminal domain"/>
    <property type="match status" value="1"/>
</dbReference>
<dbReference type="FunFam" id="3.40.50.720:FF:000100">
    <property type="entry name" value="Glutamate dehydrogenase 1, mitochondrial"/>
    <property type="match status" value="1"/>
</dbReference>
<dbReference type="Gene3D" id="3.40.50.10860">
    <property type="entry name" value="Leucine Dehydrogenase, chain A, domain 1"/>
    <property type="match status" value="1"/>
</dbReference>
<keyword evidence="5" id="KW-0520">NAD</keyword>
<organism evidence="9 10">
    <name type="scientific">Pseudooceanicola lipolyticus</name>
    <dbReference type="NCBI Taxonomy" id="2029104"/>
    <lineage>
        <taxon>Bacteria</taxon>
        <taxon>Pseudomonadati</taxon>
        <taxon>Pseudomonadota</taxon>
        <taxon>Alphaproteobacteria</taxon>
        <taxon>Rhodobacterales</taxon>
        <taxon>Paracoccaceae</taxon>
        <taxon>Pseudooceanicola</taxon>
    </lineage>
</organism>
<dbReference type="GO" id="GO:0006538">
    <property type="term" value="P:L-glutamate catabolic process"/>
    <property type="evidence" value="ECO:0007669"/>
    <property type="project" value="TreeGrafter"/>
</dbReference>
<evidence type="ECO:0000313" key="10">
    <source>
        <dbReference type="Proteomes" id="UP000231553"/>
    </source>
</evidence>
<dbReference type="PRINTS" id="PR00082">
    <property type="entry name" value="GLFDHDRGNASE"/>
</dbReference>
<feature type="active site" description="Proton donor" evidence="4">
    <location>
        <position position="107"/>
    </location>
</feature>
<dbReference type="InterPro" id="IPR046346">
    <property type="entry name" value="Aminoacid_DH-like_N_sf"/>
</dbReference>
<name>A0A2M8J089_9RHOB</name>
<accession>A0A2M8J089</accession>
<comment type="caution">
    <text evidence="9">The sequence shown here is derived from an EMBL/GenBank/DDBJ whole genome shotgun (WGS) entry which is preliminary data.</text>
</comment>
<dbReference type="Proteomes" id="UP000231553">
    <property type="component" value="Unassembled WGS sequence"/>
</dbReference>
<feature type="binding site" evidence="5">
    <location>
        <position position="234"/>
    </location>
    <ligand>
        <name>NAD(+)</name>
        <dbReference type="ChEBI" id="CHEBI:57540"/>
    </ligand>
</feature>
<comment type="similarity">
    <text evidence="1 3 7">Belongs to the Glu/Leu/Phe/Val dehydrogenases family.</text>
</comment>
<dbReference type="CDD" id="cd01076">
    <property type="entry name" value="NAD_bind_1_Glu_DH"/>
    <property type="match status" value="1"/>
</dbReference>
<dbReference type="InterPro" id="IPR006095">
    <property type="entry name" value="Glu/Leu/Phe/Val/Trp_DH"/>
</dbReference>
<protein>
    <recommendedName>
        <fullName evidence="3">Glutamate dehydrogenase</fullName>
    </recommendedName>
</protein>
<feature type="domain" description="Glutamate/phenylalanine/leucine/valine/L-tryptophan dehydrogenase C-terminal" evidence="8">
    <location>
        <begin position="188"/>
        <end position="475"/>
    </location>
</feature>
<feature type="site" description="Important for catalysis" evidence="6">
    <location>
        <position position="149"/>
    </location>
</feature>
<sequence length="476" mass="52537">MSHTKEPSFRESVDLMFNRAVALMDLAPGLEEKIRVCNATYTVRFGVRLRGQIHTFTGYRSVHSEHKEPVKGGIRYAMGVNQDEVEALAALMTYKCALVEAPFGGAKGGLRIDPRQYDEYELEMITRRFTYELVKRDLINPSQNVPAPDMGTSEREMAWIADHYARMNTTDINAQACVTGKPLNAGGIAGRVEATGRGVQYALREFFRDDMGVQKAGLTGTLDGKRVIVQGLGNVGYHAAKFLSEEDGCKITGIIERDGALFNPDGLDVEAVHHWIVGHGGVSGYPDATHTAEGAAVLEKECDILIPAALEGVVNLSNAKRIKAPLIIEAANGPITAGADDILREKGTVIIPDMYANAGGVTVSYFEWVKNLGHIRFGRMGRRQEEARHQLLIDELERLDKYLGGAWSMTPNFKAKYLRGADELELVRSGLDDTMRTAYQSMRDVWHERQDVTDLRTAAYLVSISRVAASYRAKGL</sequence>
<dbReference type="GO" id="GO:0004352">
    <property type="term" value="F:glutamate dehydrogenase (NAD+) activity"/>
    <property type="evidence" value="ECO:0007669"/>
    <property type="project" value="TreeGrafter"/>
</dbReference>
<evidence type="ECO:0000256" key="2">
    <source>
        <dbReference type="ARBA" id="ARBA00023002"/>
    </source>
</evidence>
<evidence type="ECO:0000256" key="4">
    <source>
        <dbReference type="PIRSR" id="PIRSR000185-1"/>
    </source>
</evidence>
<evidence type="ECO:0000313" key="9">
    <source>
        <dbReference type="EMBL" id="PJE36174.1"/>
    </source>
</evidence>
<feature type="binding site" evidence="5">
    <location>
        <position position="71"/>
    </location>
    <ligand>
        <name>substrate</name>
    </ligand>
</feature>
<dbReference type="Pfam" id="PF02812">
    <property type="entry name" value="ELFV_dehydrog_N"/>
    <property type="match status" value="1"/>
</dbReference>
<feature type="binding site" evidence="5">
    <location>
        <position position="364"/>
    </location>
    <ligand>
        <name>substrate</name>
    </ligand>
</feature>
<dbReference type="RefSeq" id="WP_100162994.1">
    <property type="nucleotide sequence ID" value="NZ_PGTB01000053.1"/>
</dbReference>
<dbReference type="PIRSF" id="PIRSF000185">
    <property type="entry name" value="Glu_DH"/>
    <property type="match status" value="1"/>
</dbReference>
<evidence type="ECO:0000256" key="5">
    <source>
        <dbReference type="PIRSR" id="PIRSR000185-2"/>
    </source>
</evidence>
<keyword evidence="2 3" id="KW-0560">Oxidoreductase</keyword>
<dbReference type="EMBL" id="PGTB01000053">
    <property type="protein sequence ID" value="PJE36174.1"/>
    <property type="molecule type" value="Genomic_DNA"/>
</dbReference>
<keyword evidence="10" id="KW-1185">Reference proteome</keyword>
<feature type="binding site" evidence="5">
    <location>
        <position position="95"/>
    </location>
    <ligand>
        <name>substrate</name>
    </ligand>
</feature>
<dbReference type="PANTHER" id="PTHR11606:SF13">
    <property type="entry name" value="GLUTAMATE DEHYDROGENASE 1, MITOCHONDRIAL"/>
    <property type="match status" value="1"/>
</dbReference>